<dbReference type="PANTHER" id="PTHR47505">
    <property type="entry name" value="DNA UTILIZATION PROTEIN YHGH"/>
    <property type="match status" value="1"/>
</dbReference>
<evidence type="ECO:0000313" key="3">
    <source>
        <dbReference type="Proteomes" id="UP000752013"/>
    </source>
</evidence>
<keyword evidence="3" id="KW-1185">Reference proteome</keyword>
<accession>A0A968GBV7</accession>
<dbReference type="InterPro" id="IPR029057">
    <property type="entry name" value="PRTase-like"/>
</dbReference>
<dbReference type="EMBL" id="JAATLK010000001">
    <property type="protein sequence ID" value="NIZ46404.1"/>
    <property type="molecule type" value="Genomic_DNA"/>
</dbReference>
<dbReference type="SUPFAM" id="SSF53271">
    <property type="entry name" value="PRTase-like"/>
    <property type="match status" value="1"/>
</dbReference>
<dbReference type="AlphaFoldDB" id="A0A968GBV7"/>
<evidence type="ECO:0000256" key="1">
    <source>
        <dbReference type="ARBA" id="ARBA00008007"/>
    </source>
</evidence>
<dbReference type="Proteomes" id="UP000752013">
    <property type="component" value="Unassembled WGS sequence"/>
</dbReference>
<reference evidence="2" key="1">
    <citation type="submission" date="2020-03" db="EMBL/GenBank/DDBJ databases">
        <title>Spirochaetal bacteria isolated from arthropods constitute a novel genus Entomospira genus novum within the order Spirochaetales.</title>
        <authorList>
            <person name="Grana-Miraglia L."/>
            <person name="Sikutova S."/>
            <person name="Fingerle V."/>
            <person name="Sing A."/>
            <person name="Castillo-Ramirez S."/>
            <person name="Margos G."/>
            <person name="Rudolf I."/>
        </authorList>
    </citation>
    <scope>NUCLEOTIDE SEQUENCE</scope>
    <source>
        <strain evidence="2">BR208</strain>
    </source>
</reference>
<proteinExistence type="inferred from homology"/>
<sequence length="212" mass="25075">MNIGNIASVAYCVHCSIPFNREKGIQWCDSCIQMEYHRIPFSYQHESLSLLVGKVKSSLYVAKFSHIYSYKRYWGRLLYNYMIHLKEKEYVYVLAPSKKREHLMDAIKKELGSYGIVNVYTFLRKKKNIQQKNLDWMERRRAQDGNIYIPKRSMKIVYGKRWIILDDIYTTGSTLYHSAKVLYEHGALDVRSISLSMSIPPLMKSDFLEIMF</sequence>
<dbReference type="InterPro" id="IPR051910">
    <property type="entry name" value="ComF/GntX_DNA_util-trans"/>
</dbReference>
<name>A0A968GBV7_9SPIO</name>
<protein>
    <submittedName>
        <fullName evidence="2">ComF family protein</fullName>
    </submittedName>
</protein>
<dbReference type="Gene3D" id="3.40.50.2020">
    <property type="match status" value="1"/>
</dbReference>
<comment type="similarity">
    <text evidence="1">Belongs to the ComF/GntX family.</text>
</comment>
<organism evidence="2 3">
    <name type="scientific">Entomospira nematocerorum</name>
    <dbReference type="NCBI Taxonomy" id="2719987"/>
    <lineage>
        <taxon>Bacteria</taxon>
        <taxon>Pseudomonadati</taxon>
        <taxon>Spirochaetota</taxon>
        <taxon>Spirochaetia</taxon>
        <taxon>Spirochaetales</taxon>
        <taxon>Spirochaetaceae</taxon>
        <taxon>Entomospira</taxon>
    </lineage>
</organism>
<dbReference type="InterPro" id="IPR000836">
    <property type="entry name" value="PRTase_dom"/>
</dbReference>
<dbReference type="CDD" id="cd06223">
    <property type="entry name" value="PRTases_typeI"/>
    <property type="match status" value="1"/>
</dbReference>
<gene>
    <name evidence="2" type="ORF">HCT46_00480</name>
</gene>
<evidence type="ECO:0000313" key="2">
    <source>
        <dbReference type="EMBL" id="NIZ46404.1"/>
    </source>
</evidence>
<dbReference type="PANTHER" id="PTHR47505:SF1">
    <property type="entry name" value="DNA UTILIZATION PROTEIN YHGH"/>
    <property type="match status" value="1"/>
</dbReference>
<comment type="caution">
    <text evidence="2">The sequence shown here is derived from an EMBL/GenBank/DDBJ whole genome shotgun (WGS) entry which is preliminary data.</text>
</comment>